<dbReference type="EMBL" id="PVBR01000051">
    <property type="protein sequence ID" value="PRD40430.1"/>
    <property type="molecule type" value="Genomic_DNA"/>
</dbReference>
<keyword evidence="2" id="KW-1185">Reference proteome</keyword>
<sequence>MSTRTKPTQFARDLSFMSLKIPRGTGIDYWIVEGTGGYGTDCDKGHELALELLSYVAQHPSYGNATLLASIVGCMITRHEVQEKGRLTGIEIAFLNRVSLHAATAARFIGRGDL</sequence>
<comment type="caution">
    <text evidence="1">The sequence shown here is derived from an EMBL/GenBank/DDBJ whole genome shotgun (WGS) entry which is preliminary data.</text>
</comment>
<name>A0A2S9IIS3_9HYPH</name>
<evidence type="ECO:0000313" key="1">
    <source>
        <dbReference type="EMBL" id="PRD40430.1"/>
    </source>
</evidence>
<accession>A0A2S9IIS3</accession>
<organism evidence="1 2">
    <name type="scientific">Phyllobacterium phragmitis</name>
    <dbReference type="NCBI Taxonomy" id="2670329"/>
    <lineage>
        <taxon>Bacteria</taxon>
        <taxon>Pseudomonadati</taxon>
        <taxon>Pseudomonadota</taxon>
        <taxon>Alphaproteobacteria</taxon>
        <taxon>Hyphomicrobiales</taxon>
        <taxon>Phyllobacteriaceae</taxon>
        <taxon>Phyllobacterium</taxon>
    </lineage>
</organism>
<gene>
    <name evidence="1" type="ORF">C5748_27015</name>
</gene>
<dbReference type="RefSeq" id="WP_105746111.1">
    <property type="nucleotide sequence ID" value="NZ_PVBR01000051.1"/>
</dbReference>
<dbReference type="Proteomes" id="UP000239434">
    <property type="component" value="Unassembled WGS sequence"/>
</dbReference>
<dbReference type="AlphaFoldDB" id="A0A2S9IIS3"/>
<evidence type="ECO:0000313" key="2">
    <source>
        <dbReference type="Proteomes" id="UP000239434"/>
    </source>
</evidence>
<proteinExistence type="predicted"/>
<reference evidence="1 2" key="1">
    <citation type="submission" date="2018-02" db="EMBL/GenBank/DDBJ databases">
        <title>The draft genome of Phyllobacterium sp. 1N-3.</title>
        <authorList>
            <person name="Liu L."/>
            <person name="Li L."/>
            <person name="Zhang X."/>
            <person name="Wang T."/>
            <person name="Liang L."/>
        </authorList>
    </citation>
    <scope>NUCLEOTIDE SEQUENCE [LARGE SCALE GENOMIC DNA]</scope>
    <source>
        <strain evidence="1 2">1N-3</strain>
    </source>
</reference>
<protein>
    <submittedName>
        <fullName evidence="1">Uncharacterized protein</fullName>
    </submittedName>
</protein>